<dbReference type="PANTHER" id="PTHR31422:SF2">
    <property type="entry name" value="PROTEIN FLOURY 1-LIKE"/>
    <property type="match status" value="1"/>
</dbReference>
<proteinExistence type="predicted"/>
<evidence type="ECO:0000256" key="1">
    <source>
        <dbReference type="ARBA" id="ARBA00004370"/>
    </source>
</evidence>
<keyword evidence="2" id="KW-0812">Transmembrane</keyword>
<comment type="subcellular location">
    <subcellularLocation>
        <location evidence="1">Membrane</location>
    </subcellularLocation>
</comment>
<reference evidence="7 8" key="1">
    <citation type="submission" date="2022-01" db="EMBL/GenBank/DDBJ databases">
        <authorList>
            <person name="Xiong W."/>
            <person name="Schranz E."/>
        </authorList>
    </citation>
    <scope>NUCLEOTIDE SEQUENCE [LARGE SCALE GENOMIC DNA]</scope>
</reference>
<evidence type="ECO:0000259" key="6">
    <source>
        <dbReference type="PROSITE" id="PS51775"/>
    </source>
</evidence>
<dbReference type="Proteomes" id="UP001157418">
    <property type="component" value="Unassembled WGS sequence"/>
</dbReference>
<keyword evidence="4" id="KW-0472">Membrane</keyword>
<dbReference type="GO" id="GO:0016020">
    <property type="term" value="C:membrane"/>
    <property type="evidence" value="ECO:0007669"/>
    <property type="project" value="UniProtKB-SubCell"/>
</dbReference>
<feature type="coiled-coil region" evidence="5">
    <location>
        <begin position="87"/>
        <end position="153"/>
    </location>
</feature>
<evidence type="ECO:0000256" key="2">
    <source>
        <dbReference type="ARBA" id="ARBA00022692"/>
    </source>
</evidence>
<name>A0AAU9M9M9_9ASTR</name>
<dbReference type="PANTHER" id="PTHR31422">
    <property type="entry name" value="BNAANNG28530D PROTEIN"/>
    <property type="match status" value="1"/>
</dbReference>
<evidence type="ECO:0000313" key="8">
    <source>
        <dbReference type="Proteomes" id="UP001157418"/>
    </source>
</evidence>
<evidence type="ECO:0000313" key="7">
    <source>
        <dbReference type="EMBL" id="CAH1424539.1"/>
    </source>
</evidence>
<organism evidence="7 8">
    <name type="scientific">Lactuca virosa</name>
    <dbReference type="NCBI Taxonomy" id="75947"/>
    <lineage>
        <taxon>Eukaryota</taxon>
        <taxon>Viridiplantae</taxon>
        <taxon>Streptophyta</taxon>
        <taxon>Embryophyta</taxon>
        <taxon>Tracheophyta</taxon>
        <taxon>Spermatophyta</taxon>
        <taxon>Magnoliopsida</taxon>
        <taxon>eudicotyledons</taxon>
        <taxon>Gunneridae</taxon>
        <taxon>Pentapetalae</taxon>
        <taxon>asterids</taxon>
        <taxon>campanulids</taxon>
        <taxon>Asterales</taxon>
        <taxon>Asteraceae</taxon>
        <taxon>Cichorioideae</taxon>
        <taxon>Cichorieae</taxon>
        <taxon>Lactucinae</taxon>
        <taxon>Lactuca</taxon>
    </lineage>
</organism>
<gene>
    <name evidence="7" type="ORF">LVIROSA_LOCUS11734</name>
</gene>
<dbReference type="InterPro" id="IPR007656">
    <property type="entry name" value="GTD-bd"/>
</dbReference>
<keyword evidence="3" id="KW-1133">Transmembrane helix</keyword>
<dbReference type="PROSITE" id="PS51775">
    <property type="entry name" value="GTD_BINDING"/>
    <property type="match status" value="1"/>
</dbReference>
<sequence>MSICKCGLMSFLNISCPPMMEKWEVVKETVNNNASGRSDADKQEHCDEEDQVFDVMTLRRLVKIERQRAHDAYIELEKERMASTTAAEETMALILRLQNQKSVLEMEAQQHQRLSHEKQLHDQEVIQSLRWIVMKHESERSILEDRLRLYKQRLKLYQNYDGEDGSEWINGSLSRLDNLDEGLVSSLELGLSPW</sequence>
<protein>
    <recommendedName>
        <fullName evidence="6">GTD-binding domain-containing protein</fullName>
    </recommendedName>
</protein>
<keyword evidence="5" id="KW-0175">Coiled coil</keyword>
<feature type="domain" description="GTD-binding" evidence="6">
    <location>
        <begin position="53"/>
        <end position="151"/>
    </location>
</feature>
<comment type="caution">
    <text evidence="7">The sequence shown here is derived from an EMBL/GenBank/DDBJ whole genome shotgun (WGS) entry which is preliminary data.</text>
</comment>
<evidence type="ECO:0000256" key="3">
    <source>
        <dbReference type="ARBA" id="ARBA00022989"/>
    </source>
</evidence>
<accession>A0AAU9M9M9</accession>
<evidence type="ECO:0000256" key="5">
    <source>
        <dbReference type="SAM" id="Coils"/>
    </source>
</evidence>
<dbReference type="GO" id="GO:0080115">
    <property type="term" value="F:myosin XI tail binding"/>
    <property type="evidence" value="ECO:0007669"/>
    <property type="project" value="UniProtKB-ARBA"/>
</dbReference>
<dbReference type="Pfam" id="PF04576">
    <property type="entry name" value="Zein-binding"/>
    <property type="match status" value="1"/>
</dbReference>
<dbReference type="EMBL" id="CAKMRJ010001702">
    <property type="protein sequence ID" value="CAH1424539.1"/>
    <property type="molecule type" value="Genomic_DNA"/>
</dbReference>
<evidence type="ECO:0000256" key="4">
    <source>
        <dbReference type="ARBA" id="ARBA00023136"/>
    </source>
</evidence>
<keyword evidence="8" id="KW-1185">Reference proteome</keyword>
<dbReference type="AlphaFoldDB" id="A0AAU9M9M9"/>